<dbReference type="PROSITE" id="PS50835">
    <property type="entry name" value="IG_LIKE"/>
    <property type="match status" value="14"/>
</dbReference>
<dbReference type="Gene3D" id="2.60.40.10">
    <property type="entry name" value="Immunoglobulins"/>
    <property type="match status" value="14"/>
</dbReference>
<evidence type="ECO:0000256" key="6">
    <source>
        <dbReference type="ARBA" id="ARBA00023180"/>
    </source>
</evidence>
<dbReference type="GO" id="GO:0070593">
    <property type="term" value="P:dendrite self-avoidance"/>
    <property type="evidence" value="ECO:0007669"/>
    <property type="project" value="TreeGrafter"/>
</dbReference>
<accession>A0A183BU13</accession>
<dbReference type="PANTHER" id="PTHR10075:SF100">
    <property type="entry name" value="FASCICLIN-2"/>
    <property type="match status" value="1"/>
</dbReference>
<keyword evidence="10" id="KW-1185">Reference proteome</keyword>
<reference evidence="10" key="1">
    <citation type="submission" date="2014-05" db="EMBL/GenBank/DDBJ databases">
        <title>The genome and life-stage specific transcriptomes of Globodera pallida elucidate key aspects of plant parasitism by a cyst nematode.</title>
        <authorList>
            <person name="Cotton J.A."/>
            <person name="Lilley C.J."/>
            <person name="Jones L.M."/>
            <person name="Kikuchi T."/>
            <person name="Reid A.J."/>
            <person name="Thorpe P."/>
            <person name="Tsai I.J."/>
            <person name="Beasley H."/>
            <person name="Blok V."/>
            <person name="Cock P.J.A."/>
            <person name="Van den Akker S.E."/>
            <person name="Holroyd N."/>
            <person name="Hunt M."/>
            <person name="Mantelin S."/>
            <person name="Naghra H."/>
            <person name="Pain A."/>
            <person name="Palomares-Rius J.E."/>
            <person name="Zarowiecki M."/>
            <person name="Berriman M."/>
            <person name="Jones J.T."/>
            <person name="Urwin P.E."/>
        </authorList>
    </citation>
    <scope>NUCLEOTIDE SEQUENCE [LARGE SCALE GENOMIC DNA]</scope>
    <source>
        <strain evidence="10">Lindley</strain>
    </source>
</reference>
<feature type="domain" description="Ig-like" evidence="9">
    <location>
        <begin position="798"/>
        <end position="886"/>
    </location>
</feature>
<evidence type="ECO:0000313" key="10">
    <source>
        <dbReference type="Proteomes" id="UP000050741"/>
    </source>
</evidence>
<dbReference type="GO" id="GO:0098632">
    <property type="term" value="F:cell-cell adhesion mediator activity"/>
    <property type="evidence" value="ECO:0007669"/>
    <property type="project" value="TreeGrafter"/>
</dbReference>
<evidence type="ECO:0000256" key="1">
    <source>
        <dbReference type="ARBA" id="ARBA00004613"/>
    </source>
</evidence>
<dbReference type="Pfam" id="PF07679">
    <property type="entry name" value="I-set"/>
    <property type="match status" value="9"/>
</dbReference>
<keyword evidence="4" id="KW-0677">Repeat</keyword>
<feature type="domain" description="Ig-like" evidence="9">
    <location>
        <begin position="1555"/>
        <end position="1644"/>
    </location>
</feature>
<proteinExistence type="predicted"/>
<dbReference type="PANTHER" id="PTHR10075">
    <property type="entry name" value="BASIGIN RELATED"/>
    <property type="match status" value="1"/>
</dbReference>
<feature type="domain" description="Ig-like" evidence="9">
    <location>
        <begin position="708"/>
        <end position="791"/>
    </location>
</feature>
<evidence type="ECO:0000256" key="3">
    <source>
        <dbReference type="ARBA" id="ARBA00022729"/>
    </source>
</evidence>
<dbReference type="InterPro" id="IPR056475">
    <property type="entry name" value="GBD_Hemicentin/VWA7"/>
</dbReference>
<feature type="domain" description="Ig-like" evidence="9">
    <location>
        <begin position="986"/>
        <end position="1082"/>
    </location>
</feature>
<dbReference type="GO" id="GO:0007156">
    <property type="term" value="P:homophilic cell adhesion via plasma membrane adhesion molecules"/>
    <property type="evidence" value="ECO:0007669"/>
    <property type="project" value="TreeGrafter"/>
</dbReference>
<dbReference type="CDD" id="cd00096">
    <property type="entry name" value="Ig"/>
    <property type="match status" value="6"/>
</dbReference>
<feature type="domain" description="Ig-like" evidence="9">
    <location>
        <begin position="1649"/>
        <end position="1686"/>
    </location>
</feature>
<evidence type="ECO:0000259" key="9">
    <source>
        <dbReference type="PROSITE" id="PS50835"/>
    </source>
</evidence>
<dbReference type="InterPro" id="IPR013098">
    <property type="entry name" value="Ig_I-set"/>
</dbReference>
<dbReference type="Pfam" id="PF13927">
    <property type="entry name" value="Ig_3"/>
    <property type="match status" value="3"/>
</dbReference>
<evidence type="ECO:0000256" key="4">
    <source>
        <dbReference type="ARBA" id="ARBA00022737"/>
    </source>
</evidence>
<dbReference type="GO" id="GO:0007411">
    <property type="term" value="P:axon guidance"/>
    <property type="evidence" value="ECO:0007669"/>
    <property type="project" value="TreeGrafter"/>
</dbReference>
<keyword evidence="2" id="KW-0964">Secreted</keyword>
<feature type="signal peptide" evidence="8">
    <location>
        <begin position="1"/>
        <end position="23"/>
    </location>
</feature>
<feature type="domain" description="Ig-like" evidence="9">
    <location>
        <begin position="1281"/>
        <end position="1366"/>
    </location>
</feature>
<dbReference type="WBParaSite" id="GPLIN_000409900">
    <property type="protein sequence ID" value="GPLIN_000409900"/>
    <property type="gene ID" value="GPLIN_000409900"/>
</dbReference>
<dbReference type="InterPro" id="IPR036179">
    <property type="entry name" value="Ig-like_dom_sf"/>
</dbReference>
<dbReference type="Pfam" id="PF23560">
    <property type="entry name" value="GBD_Hemicentin"/>
    <property type="match status" value="1"/>
</dbReference>
<keyword evidence="5" id="KW-1015">Disulfide bond</keyword>
<dbReference type="SUPFAM" id="SSF53300">
    <property type="entry name" value="vWA-like"/>
    <property type="match status" value="1"/>
</dbReference>
<dbReference type="InterPro" id="IPR036465">
    <property type="entry name" value="vWFA_dom_sf"/>
</dbReference>
<reference evidence="11" key="2">
    <citation type="submission" date="2016-06" db="UniProtKB">
        <authorList>
            <consortium name="WormBaseParasite"/>
        </authorList>
    </citation>
    <scope>IDENTIFICATION</scope>
</reference>
<keyword evidence="6" id="KW-0325">Glycoprotein</keyword>
<feature type="domain" description="Ig-like" evidence="9">
    <location>
        <begin position="1174"/>
        <end position="1278"/>
    </location>
</feature>
<dbReference type="GO" id="GO:0005886">
    <property type="term" value="C:plasma membrane"/>
    <property type="evidence" value="ECO:0007669"/>
    <property type="project" value="TreeGrafter"/>
</dbReference>
<feature type="domain" description="Ig-like" evidence="9">
    <location>
        <begin position="1369"/>
        <end position="1456"/>
    </location>
</feature>
<keyword evidence="3 8" id="KW-0732">Signal</keyword>
<evidence type="ECO:0000256" key="2">
    <source>
        <dbReference type="ARBA" id="ARBA00022525"/>
    </source>
</evidence>
<dbReference type="InterPro" id="IPR003599">
    <property type="entry name" value="Ig_sub"/>
</dbReference>
<dbReference type="GO" id="GO:0030424">
    <property type="term" value="C:axon"/>
    <property type="evidence" value="ECO:0007669"/>
    <property type="project" value="TreeGrafter"/>
</dbReference>
<feature type="domain" description="Ig-like" evidence="9">
    <location>
        <begin position="1087"/>
        <end position="1167"/>
    </location>
</feature>
<dbReference type="SUPFAM" id="SSF48726">
    <property type="entry name" value="Immunoglobulin"/>
    <property type="match status" value="14"/>
</dbReference>
<feature type="domain" description="Ig-like" evidence="9">
    <location>
        <begin position="618"/>
        <end position="703"/>
    </location>
</feature>
<evidence type="ECO:0000256" key="8">
    <source>
        <dbReference type="SAM" id="SignalP"/>
    </source>
</evidence>
<dbReference type="GO" id="GO:0005576">
    <property type="term" value="C:extracellular region"/>
    <property type="evidence" value="ECO:0007669"/>
    <property type="project" value="UniProtKB-SubCell"/>
</dbReference>
<feature type="domain" description="Ig-like" evidence="9">
    <location>
        <begin position="1460"/>
        <end position="1548"/>
    </location>
</feature>
<evidence type="ECO:0000256" key="7">
    <source>
        <dbReference type="ARBA" id="ARBA00023319"/>
    </source>
</evidence>
<dbReference type="Pfam" id="PF25106">
    <property type="entry name" value="VWA_4"/>
    <property type="match status" value="1"/>
</dbReference>
<dbReference type="FunFam" id="2.60.40.10:FF:000032">
    <property type="entry name" value="palladin isoform X1"/>
    <property type="match status" value="3"/>
</dbReference>
<feature type="domain" description="Ig-like" evidence="9">
    <location>
        <begin position="893"/>
        <end position="981"/>
    </location>
</feature>
<feature type="domain" description="Ig-like" evidence="9">
    <location>
        <begin position="527"/>
        <end position="610"/>
    </location>
</feature>
<sequence length="1758" mass="194359">MREVSPLLPLLFVLLANLPPSSTVSPLNFGLSPPSHAVQQLLRRRDVADQQEAAAPGLSSLTFVFDRTGSMNDDLNQVRQGAKGIFETVMKQRKKFIFNYVLVLFHDPEVDPPFITTDPDMFQQQLASVSALEVSLPGSFIYVFTDARSKDYHLEEAVLNLIQEKQSSVVFVMTGDCGNRSAPGYKVFERIAAASFGQVFHLEKSHVNTVLEYVRHAVSQRKVHILYEVREHGQTHTTLVPVDAFVSELTLSLAGERDDGAYLSIALVDPQNRTIEKSDYEREQGTIDLTNVKLIRIKNPLPGVWRVRTSSRLKHTLRIFGHGTIDFKYGFASRPVASVDLTHPRPIAGQITYLVVNTTGLNPPGTVVQISLVDYHGKELYRNESQADPDSFSVFFVGPFIPPKGFFFVRVNGEDEMNYEFVRIAPTAISTVEVVGPRAFMAERHTAHAYKSINLSCSIESRAPYTVFWLFGGKAIGGPLFYDSTDTSIWTIDAVTSAHRGLYTCQVISPQGNHSAMTFLDSRESPPHIIAIRNESVIIHGTAFLHCRTQSIEEPKIFWVHNQSKTLGNSAKAYTFGNNGTLRILDTAVDDSGDYTCRARTSGGQSEAVVWLHVLQAPRVRVRPSEKWVASGSTFNLSCATEGRPQPEVIWFFKGARIVPDPKFFITYKGDLIVSEVDEDDKGIYECRATNSVGKASDFAKVHLALPPSIEVSQNKQMIVRGDLLVLDCRAISGVPTPKIHWFKDGRQLTSDRFLHIQEGRLTIRNADESDAGTYACKAENLAGSEIKPITLGIGSAPTIMAGPDSVFGYIQRTVTILCRAIGVPKPQVRWLMNGEPIGEGGGTERFVHLPDDSLLIKDVQTTDEATFTCVARNEFGEQLKHTNLVVIGLVRPVLAVLPARMELIEGKELQINCIVLLGIPHPKTYWLKNDRSLSSADDQPAVVLPDGSLLIKNGSEEDAGHYSCHAESSAGNATVEVDVELIMKPTMAFSVRLGPSGDEDVVAKKGAQLDIECPVKVPLGQEQPKVLWTLDFVPLNVNSPDFALLPNHSLRIHKVSNDHAGRYTCTAINQAGEASKSTFVRVHTPPTIALGQSSFNLIRGDTVTFPCDVEGEPKPIVKWFLNGEALVDGLVEEDGSLALEAVEDRHRGIFTCVAENELGRDERIISLAVHSAPIIEGKGIVRELVANESDWLELRCPATAHPPPKRRWNWNGLRIDLRDGERGAAGAAPSGHSVHLEMPSNGSLVIRKVALAHAGAYECHVSNMAGEDRLHYSLKVQTPPRIISDSTEKVIFTSVGTSRDLLCFAEGVPEPTLSWEKDHLPVLPNNFSFIDPKGTLRFRHILLDDAGEYICRVKNPAGEATRNVQTPPRIISDSTEKVIFTSVGTSRDLLCFAEGVPEPTLSWEKDHLPVLPNNFSFIDPKGTLRFRHILLDDAGEYICRVKNPAGEATRNVRIVVQVPPYAQDGQINEYTFIEDELADLFCLVDGDPKPDIQWLWQDNPLDMNSFFFEDGNLRIVNVKASDDGFYTCRATNRAGKEDLVIRVVVISPPEMRDPESAEFLSSLVGNPVILQCPLLVSKPSPLPNIQWTFNGTQLPSESLGIAVLLSEDRRRLRVPKATVEHSGEYKCVAENAAGEAEKRFIVDVMEPPRFKDTSNTRYSVIEGRTVMLSCQADGTPQPTILWRKNVSAAVVSTATTANTNNATAMKMAGVRLPLSPNCASFEQMPKRLQRFPPAHSSPILQIGLSWADFRWYFLKAF</sequence>
<keyword evidence="7" id="KW-0393">Immunoglobulin domain</keyword>
<dbReference type="InterPro" id="IPR007110">
    <property type="entry name" value="Ig-like_dom"/>
</dbReference>
<dbReference type="SMART" id="SM00409">
    <property type="entry name" value="IG"/>
    <property type="match status" value="14"/>
</dbReference>
<name>A0A183BU13_GLOPA</name>
<dbReference type="Proteomes" id="UP000050741">
    <property type="component" value="Unassembled WGS sequence"/>
</dbReference>
<feature type="chain" id="PRO_5008146619" evidence="8">
    <location>
        <begin position="24"/>
        <end position="1758"/>
    </location>
</feature>
<feature type="domain" description="Ig-like" evidence="9">
    <location>
        <begin position="426"/>
        <end position="507"/>
    </location>
</feature>
<dbReference type="InterPro" id="IPR003598">
    <property type="entry name" value="Ig_sub2"/>
</dbReference>
<comment type="subcellular location">
    <subcellularLocation>
        <location evidence="1">Secreted</location>
    </subcellularLocation>
</comment>
<organism evidence="10 11">
    <name type="scientific">Globodera pallida</name>
    <name type="common">Potato cyst nematode worm</name>
    <name type="synonym">Heterodera pallida</name>
    <dbReference type="NCBI Taxonomy" id="36090"/>
    <lineage>
        <taxon>Eukaryota</taxon>
        <taxon>Metazoa</taxon>
        <taxon>Ecdysozoa</taxon>
        <taxon>Nematoda</taxon>
        <taxon>Chromadorea</taxon>
        <taxon>Rhabditida</taxon>
        <taxon>Tylenchina</taxon>
        <taxon>Tylenchomorpha</taxon>
        <taxon>Tylenchoidea</taxon>
        <taxon>Heteroderidae</taxon>
        <taxon>Heteroderinae</taxon>
        <taxon>Globodera</taxon>
    </lineage>
</organism>
<dbReference type="SMART" id="SM00408">
    <property type="entry name" value="IGc2"/>
    <property type="match status" value="13"/>
</dbReference>
<dbReference type="InterPro" id="IPR056861">
    <property type="entry name" value="HMCN1-like_VWA"/>
</dbReference>
<dbReference type="InterPro" id="IPR013783">
    <property type="entry name" value="Ig-like_fold"/>
</dbReference>
<evidence type="ECO:0000256" key="5">
    <source>
        <dbReference type="ARBA" id="ARBA00023157"/>
    </source>
</evidence>
<protein>
    <submittedName>
        <fullName evidence="11">Hemicentin-1</fullName>
    </submittedName>
</protein>
<evidence type="ECO:0000313" key="11">
    <source>
        <dbReference type="WBParaSite" id="GPLIN_000409900"/>
    </source>
</evidence>